<dbReference type="EMBL" id="FCNY02000014">
    <property type="protein sequence ID" value="SAL57857.1"/>
    <property type="molecule type" value="Genomic_DNA"/>
</dbReference>
<dbReference type="GO" id="GO:0008986">
    <property type="term" value="F:pyruvate, water dikinase activity"/>
    <property type="evidence" value="ECO:0007669"/>
    <property type="project" value="InterPro"/>
</dbReference>
<dbReference type="PANTHER" id="PTHR43030:SF1">
    <property type="entry name" value="PHOSPHOENOLPYRUVATE SYNTHASE"/>
    <property type="match status" value="1"/>
</dbReference>
<keyword evidence="6" id="KW-1185">Reference proteome</keyword>
<dbReference type="InterPro" id="IPR040442">
    <property type="entry name" value="Pyrv_kinase-like_dom_sf"/>
</dbReference>
<dbReference type="InterPro" id="IPR015813">
    <property type="entry name" value="Pyrv/PenolPyrv_kinase-like_dom"/>
</dbReference>
<sequence>MSLASHIAQGSCRTSRLTHINDLPVLTLKLGRIDRQIMIVMIPFCRSIEEADRVLDTLAQNGLRRGERGLQVYVMCEIPSNVILAKSFAARFDGFSIGSNDLTQLTLGVDRDSAELAALFDEQNAAVEWMIRSVIGAAHEAQAKVGLCGQAPSDHPEFADFLVGCGIDSISVSPNSFVAVKRRVAAAERRQDHERQHGAAVAW</sequence>
<dbReference type="PANTHER" id="PTHR43030">
    <property type="entry name" value="PHOSPHOENOLPYRUVATE SYNTHASE"/>
    <property type="match status" value="1"/>
</dbReference>
<dbReference type="PRINTS" id="PR01736">
    <property type="entry name" value="PHPHTRNFRASE"/>
</dbReference>
<proteinExistence type="inferred from homology"/>
<evidence type="ECO:0000256" key="3">
    <source>
        <dbReference type="ARBA" id="ARBA00022840"/>
    </source>
</evidence>
<dbReference type="PROSITE" id="PS00742">
    <property type="entry name" value="PEP_ENZYMES_2"/>
    <property type="match status" value="1"/>
</dbReference>
<dbReference type="Proteomes" id="UP000054740">
    <property type="component" value="Unassembled WGS sequence"/>
</dbReference>
<keyword evidence="3" id="KW-0067">ATP-binding</keyword>
<dbReference type="InterPro" id="IPR006319">
    <property type="entry name" value="PEP_synth"/>
</dbReference>
<keyword evidence="5" id="KW-0670">Pyruvate</keyword>
<keyword evidence="2" id="KW-0547">Nucleotide-binding</keyword>
<dbReference type="Gene3D" id="3.20.20.60">
    <property type="entry name" value="Phosphoenolpyruvate-binding domains"/>
    <property type="match status" value="1"/>
</dbReference>
<evidence type="ECO:0000256" key="2">
    <source>
        <dbReference type="ARBA" id="ARBA00022741"/>
    </source>
</evidence>
<accession>A0A158IMX8</accession>
<evidence type="ECO:0000313" key="5">
    <source>
        <dbReference type="EMBL" id="SAL57857.1"/>
    </source>
</evidence>
<organism evidence="5 6">
    <name type="scientific">Caballeronia cordobensis</name>
    <name type="common">Burkholderia cordobensis</name>
    <dbReference type="NCBI Taxonomy" id="1353886"/>
    <lineage>
        <taxon>Bacteria</taxon>
        <taxon>Pseudomonadati</taxon>
        <taxon>Pseudomonadota</taxon>
        <taxon>Betaproteobacteria</taxon>
        <taxon>Burkholderiales</taxon>
        <taxon>Burkholderiaceae</taxon>
        <taxon>Caballeronia</taxon>
    </lineage>
</organism>
<name>A0A158IMX8_CABCO</name>
<dbReference type="InterPro" id="IPR000121">
    <property type="entry name" value="PEP_util_C"/>
</dbReference>
<evidence type="ECO:0000256" key="1">
    <source>
        <dbReference type="ARBA" id="ARBA00007837"/>
    </source>
</evidence>
<reference evidence="6" key="1">
    <citation type="submission" date="2016-01" db="EMBL/GenBank/DDBJ databases">
        <authorList>
            <person name="Peeters C."/>
        </authorList>
    </citation>
    <scope>NUCLEOTIDE SEQUENCE [LARGE SCALE GENOMIC DNA]</scope>
</reference>
<evidence type="ECO:0000313" key="6">
    <source>
        <dbReference type="Proteomes" id="UP000054740"/>
    </source>
</evidence>
<dbReference type="GO" id="GO:0005524">
    <property type="term" value="F:ATP binding"/>
    <property type="evidence" value="ECO:0007669"/>
    <property type="project" value="UniProtKB-KW"/>
</dbReference>
<dbReference type="AlphaFoldDB" id="A0A158IMX8"/>
<comment type="similarity">
    <text evidence="1">Belongs to the PEP-utilizing enzyme family.</text>
</comment>
<feature type="domain" description="PEP-utilising enzyme C-terminal" evidence="4">
    <location>
        <begin position="39"/>
        <end position="188"/>
    </location>
</feature>
<gene>
    <name evidence="5" type="ORF">AWB70_05117</name>
</gene>
<dbReference type="InterPro" id="IPR023151">
    <property type="entry name" value="PEP_util_CS"/>
</dbReference>
<dbReference type="SUPFAM" id="SSF51621">
    <property type="entry name" value="Phosphoenolpyruvate/pyruvate domain"/>
    <property type="match status" value="1"/>
</dbReference>
<evidence type="ECO:0000259" key="4">
    <source>
        <dbReference type="Pfam" id="PF02896"/>
    </source>
</evidence>
<protein>
    <submittedName>
        <fullName evidence="5">Phosphoenolpyruvate synthase</fullName>
    </submittedName>
</protein>
<dbReference type="Pfam" id="PF02896">
    <property type="entry name" value="PEP-utilizers_C"/>
    <property type="match status" value="1"/>
</dbReference>